<reference evidence="2 3" key="1">
    <citation type="submission" date="2020-05" db="EMBL/GenBank/DDBJ databases">
        <title>Parvularcula mediterraneae sp. nov., isolated from polypropylene straw from shallow seawater of the seashore of Laganas in Zakynthos island, Greece.</title>
        <authorList>
            <person name="Szabo I."/>
            <person name="Al-Omari J."/>
            <person name="Rado J."/>
            <person name="Szerdahelyi G.S."/>
        </authorList>
    </citation>
    <scope>NUCLEOTIDE SEQUENCE [LARGE SCALE GENOMIC DNA]</scope>
    <source>
        <strain evidence="2 3">ZS-1/3</strain>
    </source>
</reference>
<comment type="caution">
    <text evidence="2">The sequence shown here is derived from an EMBL/GenBank/DDBJ whole genome shotgun (WGS) entry which is preliminary data.</text>
</comment>
<dbReference type="AlphaFoldDB" id="A0A7Y3RN30"/>
<dbReference type="PANTHER" id="PTHR39426:SF1">
    <property type="entry name" value="HOMOLOGY TO DEATH-ON-CURING PROTEIN OF PHAGE P1"/>
    <property type="match status" value="1"/>
</dbReference>
<evidence type="ECO:0000313" key="2">
    <source>
        <dbReference type="EMBL" id="NNU16302.1"/>
    </source>
</evidence>
<dbReference type="GO" id="GO:0016301">
    <property type="term" value="F:kinase activity"/>
    <property type="evidence" value="ECO:0007669"/>
    <property type="project" value="InterPro"/>
</dbReference>
<dbReference type="InterPro" id="IPR006440">
    <property type="entry name" value="Doc"/>
</dbReference>
<keyword evidence="3" id="KW-1185">Reference proteome</keyword>
<dbReference type="InterPro" id="IPR003812">
    <property type="entry name" value="Fido"/>
</dbReference>
<dbReference type="InterPro" id="IPR036597">
    <property type="entry name" value="Fido-like_dom_sf"/>
</dbReference>
<dbReference type="RefSeq" id="WP_173198407.1">
    <property type="nucleotide sequence ID" value="NZ_JABFCX010000002.1"/>
</dbReference>
<organism evidence="2 3">
    <name type="scientific">Parvularcula mediterranea</name>
    <dbReference type="NCBI Taxonomy" id="2732508"/>
    <lineage>
        <taxon>Bacteria</taxon>
        <taxon>Pseudomonadati</taxon>
        <taxon>Pseudomonadota</taxon>
        <taxon>Alphaproteobacteria</taxon>
        <taxon>Parvularculales</taxon>
        <taxon>Parvularculaceae</taxon>
        <taxon>Parvularcula</taxon>
    </lineage>
</organism>
<sequence>MSEPVWLLPEVLSILHEEQLLEHGGGRGVRDAGMLESALARPRNSFAYGETDPFALSASYAFGIAKNHPFVDGNKRTAFIASVVFLELNGFVFEGSQLDVVETVLKLAAGELSQDQYAEWLRHNSVPVASDD</sequence>
<proteinExistence type="predicted"/>
<dbReference type="Pfam" id="PF02661">
    <property type="entry name" value="Fic"/>
    <property type="match status" value="1"/>
</dbReference>
<dbReference type="PROSITE" id="PS51459">
    <property type="entry name" value="FIDO"/>
    <property type="match status" value="1"/>
</dbReference>
<gene>
    <name evidence="2" type="ORF">HK107_08210</name>
</gene>
<name>A0A7Y3RN30_9PROT</name>
<accession>A0A7Y3RN30</accession>
<dbReference type="PANTHER" id="PTHR39426">
    <property type="entry name" value="HOMOLOGY TO DEATH-ON-CURING PROTEIN OF PHAGE P1"/>
    <property type="match status" value="1"/>
</dbReference>
<dbReference type="Gene3D" id="1.20.120.1870">
    <property type="entry name" value="Fic/DOC protein, Fido domain"/>
    <property type="match status" value="1"/>
</dbReference>
<dbReference type="PIRSF" id="PIRSF018297">
    <property type="entry name" value="Doc"/>
    <property type="match status" value="1"/>
</dbReference>
<dbReference type="NCBIfam" id="TIGR01550">
    <property type="entry name" value="DOC_P1"/>
    <property type="match status" value="1"/>
</dbReference>
<feature type="domain" description="Fido" evidence="1">
    <location>
        <begin position="7"/>
        <end position="123"/>
    </location>
</feature>
<evidence type="ECO:0000313" key="3">
    <source>
        <dbReference type="Proteomes" id="UP000536835"/>
    </source>
</evidence>
<evidence type="ECO:0000259" key="1">
    <source>
        <dbReference type="PROSITE" id="PS51459"/>
    </source>
</evidence>
<dbReference type="SUPFAM" id="SSF140931">
    <property type="entry name" value="Fic-like"/>
    <property type="match status" value="1"/>
</dbReference>
<protein>
    <submittedName>
        <fullName evidence="2">Type II toxin-antitoxin system death-on-curing family toxin</fullName>
    </submittedName>
</protein>
<dbReference type="Proteomes" id="UP000536835">
    <property type="component" value="Unassembled WGS sequence"/>
</dbReference>
<dbReference type="EMBL" id="JABFCX010000002">
    <property type="protein sequence ID" value="NNU16302.1"/>
    <property type="molecule type" value="Genomic_DNA"/>
</dbReference>
<dbReference type="InterPro" id="IPR053737">
    <property type="entry name" value="Type_II_TA_Toxin"/>
</dbReference>